<gene>
    <name evidence="1" type="ORF">BTN50_2036</name>
</gene>
<evidence type="ECO:0000313" key="2">
    <source>
        <dbReference type="Proteomes" id="UP000218160"/>
    </source>
</evidence>
<dbReference type="AlphaFoldDB" id="A0A291BBQ2"/>
<reference evidence="2" key="1">
    <citation type="submission" date="2017-04" db="EMBL/GenBank/DDBJ databases">
        <title>Genome evolution of the luminous symbionts of deep sea anglerfish.</title>
        <authorList>
            <person name="Hendry T.A."/>
        </authorList>
    </citation>
    <scope>NUCLEOTIDE SEQUENCE [LARGE SCALE GENOMIC DNA]</scope>
</reference>
<protein>
    <submittedName>
        <fullName evidence="1">Uncharacterized protein</fullName>
    </submittedName>
</protein>
<proteinExistence type="predicted"/>
<accession>A0A291BBQ2</accession>
<name>A0A291BBQ2_9GAMM</name>
<sequence length="40" mass="4646">MIILLLASYLERTLNTEFSDLGNKIKTYVMIKTLNKLTEL</sequence>
<evidence type="ECO:0000313" key="1">
    <source>
        <dbReference type="EMBL" id="ATF10448.1"/>
    </source>
</evidence>
<keyword evidence="2" id="KW-1185">Reference proteome</keyword>
<dbReference type="Proteomes" id="UP000218160">
    <property type="component" value="Chromosome 2"/>
</dbReference>
<dbReference type="KEGG" id="elux:BTN50_2036"/>
<dbReference type="EMBL" id="CP020663">
    <property type="protein sequence ID" value="ATF10448.1"/>
    <property type="molecule type" value="Genomic_DNA"/>
</dbReference>
<organism evidence="1 2">
    <name type="scientific">Candidatus Enterovibrio altilux</name>
    <dbReference type="NCBI Taxonomy" id="1927128"/>
    <lineage>
        <taxon>Bacteria</taxon>
        <taxon>Pseudomonadati</taxon>
        <taxon>Pseudomonadota</taxon>
        <taxon>Gammaproteobacteria</taxon>
        <taxon>Vibrionales</taxon>
        <taxon>Vibrionaceae</taxon>
        <taxon>Enterovibrio</taxon>
    </lineage>
</organism>